<dbReference type="PANTHER" id="PTHR21148">
    <property type="entry name" value="THIOREDOXIN DOMAIN-CONTAINING PROTEIN 9"/>
    <property type="match status" value="1"/>
</dbReference>
<dbReference type="eggNOG" id="KOG1672">
    <property type="taxonomic scope" value="Eukaryota"/>
</dbReference>
<dbReference type="InterPro" id="IPR036249">
    <property type="entry name" value="Thioredoxin-like_sf"/>
</dbReference>
<name>M1UNC5_CYAM1</name>
<dbReference type="Proteomes" id="UP000007014">
    <property type="component" value="Chromosome 2"/>
</dbReference>
<gene>
    <name evidence="2" type="ORF">CYME_CMB065C</name>
</gene>
<dbReference type="RefSeq" id="XP_005535167.1">
    <property type="nucleotide sequence ID" value="XM_005535110.1"/>
</dbReference>
<dbReference type="EMBL" id="AP006484">
    <property type="protein sequence ID" value="BAM78881.1"/>
    <property type="molecule type" value="Genomic_DNA"/>
</dbReference>
<sequence length="240" mass="26425">MPTSQSSSVAALGGTQGFARKEPATGSQSAVQRVVEAVAERVEAILDGELREQERGASFGASATTTETDPELEALRERRLEALKRAAAARSRWCALGHGRLHELDDEEALLEACRSSERVVGVFWRLRTAPETQPLQDALAHALRSLAQQHLETRFWVAEAERFPSMCERLGVQVLPSILLIRNQQVVRTFAGLGEWVIAGRAGVRFSLERLAKTLRRHRITGVSLHPDAESRDAPSDSD</sequence>
<proteinExistence type="predicted"/>
<dbReference type="GeneID" id="16992273"/>
<evidence type="ECO:0000313" key="3">
    <source>
        <dbReference type="Proteomes" id="UP000007014"/>
    </source>
</evidence>
<feature type="region of interest" description="Disordered" evidence="1">
    <location>
        <begin position="1"/>
        <end position="30"/>
    </location>
</feature>
<keyword evidence="3" id="KW-1185">Reference proteome</keyword>
<dbReference type="OMA" id="SEKMICH"/>
<evidence type="ECO:0000256" key="1">
    <source>
        <dbReference type="SAM" id="MobiDB-lite"/>
    </source>
</evidence>
<dbReference type="HOGENOM" id="CLU_072378_2_0_1"/>
<dbReference type="STRING" id="280699.M1UNC5"/>
<organism evidence="2 3">
    <name type="scientific">Cyanidioschyzon merolae (strain NIES-3377 / 10D)</name>
    <name type="common">Unicellular red alga</name>
    <dbReference type="NCBI Taxonomy" id="280699"/>
    <lineage>
        <taxon>Eukaryota</taxon>
        <taxon>Rhodophyta</taxon>
        <taxon>Bangiophyceae</taxon>
        <taxon>Cyanidiales</taxon>
        <taxon>Cyanidiaceae</taxon>
        <taxon>Cyanidioschyzon</taxon>
    </lineage>
</organism>
<dbReference type="Gene3D" id="3.40.30.10">
    <property type="entry name" value="Glutaredoxin"/>
    <property type="match status" value="1"/>
</dbReference>
<reference evidence="2 3" key="1">
    <citation type="journal article" date="2004" name="Nature">
        <title>Genome sequence of the ultrasmall unicellular red alga Cyanidioschyzon merolae 10D.</title>
        <authorList>
            <person name="Matsuzaki M."/>
            <person name="Misumi O."/>
            <person name="Shin-i T."/>
            <person name="Maruyama S."/>
            <person name="Takahara M."/>
            <person name="Miyagishima S."/>
            <person name="Mori T."/>
            <person name="Nishida K."/>
            <person name="Yagisawa F."/>
            <person name="Nishida K."/>
            <person name="Yoshida Y."/>
            <person name="Nishimura Y."/>
            <person name="Nakao S."/>
            <person name="Kobayashi T."/>
            <person name="Momoyama Y."/>
            <person name="Higashiyama T."/>
            <person name="Minoda A."/>
            <person name="Sano M."/>
            <person name="Nomoto H."/>
            <person name="Oishi K."/>
            <person name="Hayashi H."/>
            <person name="Ohta F."/>
            <person name="Nishizaka S."/>
            <person name="Haga S."/>
            <person name="Miura S."/>
            <person name="Morishita T."/>
            <person name="Kabeya Y."/>
            <person name="Terasawa K."/>
            <person name="Suzuki Y."/>
            <person name="Ishii Y."/>
            <person name="Asakawa S."/>
            <person name="Takano H."/>
            <person name="Ohta N."/>
            <person name="Kuroiwa H."/>
            <person name="Tanaka K."/>
            <person name="Shimizu N."/>
            <person name="Sugano S."/>
            <person name="Sato N."/>
            <person name="Nozaki H."/>
            <person name="Ogasawara N."/>
            <person name="Kohara Y."/>
            <person name="Kuroiwa T."/>
        </authorList>
    </citation>
    <scope>NUCLEOTIDE SEQUENCE [LARGE SCALE GENOMIC DNA]</scope>
    <source>
        <strain evidence="2 3">10D</strain>
    </source>
</reference>
<evidence type="ECO:0000313" key="2">
    <source>
        <dbReference type="EMBL" id="BAM78881.1"/>
    </source>
</evidence>
<dbReference type="AlphaFoldDB" id="M1UNC5"/>
<protein>
    <submittedName>
        <fullName evidence="2">Similar to ATP binding protein</fullName>
    </submittedName>
</protein>
<dbReference type="KEGG" id="cme:CYME_CMB065C"/>
<reference evidence="2 3" key="2">
    <citation type="journal article" date="2007" name="BMC Biol.">
        <title>A 100%-complete sequence reveals unusually simple genomic features in the hot-spring red alga Cyanidioschyzon merolae.</title>
        <authorList>
            <person name="Nozaki H."/>
            <person name="Takano H."/>
            <person name="Misumi O."/>
            <person name="Terasawa K."/>
            <person name="Matsuzaki M."/>
            <person name="Maruyama S."/>
            <person name="Nishida K."/>
            <person name="Yagisawa F."/>
            <person name="Yoshida Y."/>
            <person name="Fujiwara T."/>
            <person name="Takio S."/>
            <person name="Tamura K."/>
            <person name="Chung S.J."/>
            <person name="Nakamura S."/>
            <person name="Kuroiwa H."/>
            <person name="Tanaka K."/>
            <person name="Sato N."/>
            <person name="Kuroiwa T."/>
        </authorList>
    </citation>
    <scope>NUCLEOTIDE SEQUENCE [LARGE SCALE GENOMIC DNA]</scope>
    <source>
        <strain evidence="2 3">10D</strain>
    </source>
</reference>
<dbReference type="SUPFAM" id="SSF52833">
    <property type="entry name" value="Thioredoxin-like"/>
    <property type="match status" value="1"/>
</dbReference>
<dbReference type="OrthoDB" id="2527at2759"/>
<accession>M1UNC5</accession>
<dbReference type="Gramene" id="CMB065CT">
    <property type="protein sequence ID" value="CMB065CT"/>
    <property type="gene ID" value="CMB065C"/>
</dbReference>